<dbReference type="OrthoDB" id="2429295at2759"/>
<dbReference type="AlphaFoldDB" id="A0A9N9JRX4"/>
<evidence type="ECO:0000313" key="1">
    <source>
        <dbReference type="EMBL" id="CAG8794316.1"/>
    </source>
</evidence>
<name>A0A9N9JRX4_9GLOM</name>
<accession>A0A9N9JRX4</accession>
<protein>
    <submittedName>
        <fullName evidence="1">19846_t:CDS:1</fullName>
    </submittedName>
</protein>
<dbReference type="Proteomes" id="UP000789396">
    <property type="component" value="Unassembled WGS sequence"/>
</dbReference>
<sequence>SIFDYFQLMVNKLKDLVDDLEKEITNDNDHHLLAVHRNIQKTLKIAKDIREYCN</sequence>
<organism evidence="1 2">
    <name type="scientific">Racocetra fulgida</name>
    <dbReference type="NCBI Taxonomy" id="60492"/>
    <lineage>
        <taxon>Eukaryota</taxon>
        <taxon>Fungi</taxon>
        <taxon>Fungi incertae sedis</taxon>
        <taxon>Mucoromycota</taxon>
        <taxon>Glomeromycotina</taxon>
        <taxon>Glomeromycetes</taxon>
        <taxon>Diversisporales</taxon>
        <taxon>Gigasporaceae</taxon>
        <taxon>Racocetra</taxon>
    </lineage>
</organism>
<dbReference type="EMBL" id="CAJVPZ010064486">
    <property type="protein sequence ID" value="CAG8794316.1"/>
    <property type="molecule type" value="Genomic_DNA"/>
</dbReference>
<feature type="non-terminal residue" evidence="1">
    <location>
        <position position="1"/>
    </location>
</feature>
<reference evidence="1" key="1">
    <citation type="submission" date="2021-06" db="EMBL/GenBank/DDBJ databases">
        <authorList>
            <person name="Kallberg Y."/>
            <person name="Tangrot J."/>
            <person name="Rosling A."/>
        </authorList>
    </citation>
    <scope>NUCLEOTIDE SEQUENCE</scope>
    <source>
        <strain evidence="1">IN212</strain>
    </source>
</reference>
<proteinExistence type="predicted"/>
<gene>
    <name evidence="1" type="ORF">RFULGI_LOCUS17062</name>
</gene>
<evidence type="ECO:0000313" key="2">
    <source>
        <dbReference type="Proteomes" id="UP000789396"/>
    </source>
</evidence>
<feature type="non-terminal residue" evidence="1">
    <location>
        <position position="54"/>
    </location>
</feature>
<comment type="caution">
    <text evidence="1">The sequence shown here is derived from an EMBL/GenBank/DDBJ whole genome shotgun (WGS) entry which is preliminary data.</text>
</comment>
<keyword evidence="2" id="KW-1185">Reference proteome</keyword>